<dbReference type="GO" id="GO:0046872">
    <property type="term" value="F:metal ion binding"/>
    <property type="evidence" value="ECO:0007669"/>
    <property type="project" value="UniProtKB-KW"/>
</dbReference>
<keyword evidence="2" id="KW-0378">Hydrolase</keyword>
<feature type="domain" description="Creatinase N-terminal" evidence="5">
    <location>
        <begin position="11"/>
        <end position="139"/>
    </location>
</feature>
<evidence type="ECO:0000259" key="4">
    <source>
        <dbReference type="Pfam" id="PF00557"/>
    </source>
</evidence>
<dbReference type="Pfam" id="PF01321">
    <property type="entry name" value="Creatinase_N"/>
    <property type="match status" value="1"/>
</dbReference>
<evidence type="ECO:0000259" key="5">
    <source>
        <dbReference type="Pfam" id="PF01321"/>
    </source>
</evidence>
<dbReference type="InterPro" id="IPR050659">
    <property type="entry name" value="Peptidase_M24B"/>
</dbReference>
<dbReference type="AlphaFoldDB" id="A0A1F6NJD3"/>
<dbReference type="Gene3D" id="3.40.350.10">
    <property type="entry name" value="Creatinase/prolidase N-terminal domain"/>
    <property type="match status" value="1"/>
</dbReference>
<dbReference type="InterPro" id="IPR036005">
    <property type="entry name" value="Creatinase/aminopeptidase-like"/>
</dbReference>
<feature type="domain" description="Peptidase M24" evidence="4">
    <location>
        <begin position="151"/>
        <end position="351"/>
    </location>
</feature>
<organism evidence="6 7">
    <name type="scientific">Candidatus Magasanikbacteria bacterium RIFOXYA2_FULL_44_8</name>
    <dbReference type="NCBI Taxonomy" id="1798696"/>
    <lineage>
        <taxon>Bacteria</taxon>
        <taxon>Candidatus Magasanikiibacteriota</taxon>
    </lineage>
</organism>
<dbReference type="GO" id="GO:0016787">
    <property type="term" value="F:hydrolase activity"/>
    <property type="evidence" value="ECO:0007669"/>
    <property type="project" value="UniProtKB-KW"/>
</dbReference>
<dbReference type="InterPro" id="IPR000994">
    <property type="entry name" value="Pept_M24"/>
</dbReference>
<sequence>MKISPALALGRLDKVRRNMASQGVDGLIIPLGGDMKWLIGDETSPSERLTALVIKSDETVLVTPSLEYRGLNKMPNVFSIRCWDDGDSPIDLIHELLYGASRISFGEQMWARNVFKLQDAFKGKGVIWQDATAIISPIRRRKEPAEIAALAEVAACVDRVIADLQAGKVLFRGRTERQVADDVDRLMKSYGHEKVDFVMVAFGPNVDHPHHEPDNTIIGGGGILQFDIGGSKNGYFSDTTRCLHIGKPSAEISEAYDLLFKAHAAAVATVKPDVPANQIDRVARDIIEQYFPGKFIHRTGHGIGLEIHEHPFIVKDNYDPLESGNVFSIEPGIYNDRKWGMRLEDIVVVTDNGAQLLNHTCRDLVAI</sequence>
<keyword evidence="1 3" id="KW-0479">Metal-binding</keyword>
<gene>
    <name evidence="6" type="ORF">A2261_00105</name>
</gene>
<comment type="similarity">
    <text evidence="3">Belongs to the peptidase M24B family.</text>
</comment>
<dbReference type="Pfam" id="PF00557">
    <property type="entry name" value="Peptidase_M24"/>
    <property type="match status" value="1"/>
</dbReference>
<protein>
    <recommendedName>
        <fullName evidence="8">Peptidase M24 domain-containing protein</fullName>
    </recommendedName>
</protein>
<evidence type="ECO:0008006" key="8">
    <source>
        <dbReference type="Google" id="ProtNLM"/>
    </source>
</evidence>
<evidence type="ECO:0000313" key="6">
    <source>
        <dbReference type="EMBL" id="OGH83935.1"/>
    </source>
</evidence>
<dbReference type="Proteomes" id="UP000177803">
    <property type="component" value="Unassembled WGS sequence"/>
</dbReference>
<evidence type="ECO:0000256" key="3">
    <source>
        <dbReference type="RuleBase" id="RU000590"/>
    </source>
</evidence>
<evidence type="ECO:0000313" key="7">
    <source>
        <dbReference type="Proteomes" id="UP000177803"/>
    </source>
</evidence>
<dbReference type="PANTHER" id="PTHR46112">
    <property type="entry name" value="AMINOPEPTIDASE"/>
    <property type="match status" value="1"/>
</dbReference>
<dbReference type="Gene3D" id="3.90.230.10">
    <property type="entry name" value="Creatinase/methionine aminopeptidase superfamily"/>
    <property type="match status" value="1"/>
</dbReference>
<dbReference type="SUPFAM" id="SSF55920">
    <property type="entry name" value="Creatinase/aminopeptidase"/>
    <property type="match status" value="1"/>
</dbReference>
<accession>A0A1F6NJD3</accession>
<proteinExistence type="inferred from homology"/>
<dbReference type="SUPFAM" id="SSF53092">
    <property type="entry name" value="Creatinase/prolidase N-terminal domain"/>
    <property type="match status" value="1"/>
</dbReference>
<dbReference type="PROSITE" id="PS00491">
    <property type="entry name" value="PROLINE_PEPTIDASE"/>
    <property type="match status" value="1"/>
</dbReference>
<dbReference type="PANTHER" id="PTHR46112:SF3">
    <property type="entry name" value="AMINOPEPTIDASE YPDF"/>
    <property type="match status" value="1"/>
</dbReference>
<evidence type="ECO:0000256" key="2">
    <source>
        <dbReference type="ARBA" id="ARBA00022801"/>
    </source>
</evidence>
<comment type="caution">
    <text evidence="6">The sequence shown here is derived from an EMBL/GenBank/DDBJ whole genome shotgun (WGS) entry which is preliminary data.</text>
</comment>
<name>A0A1F6NJD3_9BACT</name>
<evidence type="ECO:0000256" key="1">
    <source>
        <dbReference type="ARBA" id="ARBA00022723"/>
    </source>
</evidence>
<dbReference type="EMBL" id="MFQR01000055">
    <property type="protein sequence ID" value="OGH83935.1"/>
    <property type="molecule type" value="Genomic_DNA"/>
</dbReference>
<dbReference type="InterPro" id="IPR000587">
    <property type="entry name" value="Creatinase_N"/>
</dbReference>
<reference evidence="6 7" key="1">
    <citation type="journal article" date="2016" name="Nat. Commun.">
        <title>Thousands of microbial genomes shed light on interconnected biogeochemical processes in an aquifer system.</title>
        <authorList>
            <person name="Anantharaman K."/>
            <person name="Brown C.T."/>
            <person name="Hug L.A."/>
            <person name="Sharon I."/>
            <person name="Castelle C.J."/>
            <person name="Probst A.J."/>
            <person name="Thomas B.C."/>
            <person name="Singh A."/>
            <person name="Wilkins M.J."/>
            <person name="Karaoz U."/>
            <person name="Brodie E.L."/>
            <person name="Williams K.H."/>
            <person name="Hubbard S.S."/>
            <person name="Banfield J.F."/>
        </authorList>
    </citation>
    <scope>NUCLEOTIDE SEQUENCE [LARGE SCALE GENOMIC DNA]</scope>
</reference>
<dbReference type="InterPro" id="IPR029149">
    <property type="entry name" value="Creatin/AminoP/Spt16_N"/>
</dbReference>
<dbReference type="InterPro" id="IPR001131">
    <property type="entry name" value="Peptidase_M24B_aminopep-P_CS"/>
</dbReference>